<accession>A0A1F8BXH2</accession>
<gene>
    <name evidence="1" type="ORF">A2975_02840</name>
</gene>
<comment type="caution">
    <text evidence="1">The sequence shown here is derived from an EMBL/GenBank/DDBJ whole genome shotgun (WGS) entry which is preliminary data.</text>
</comment>
<organism evidence="1 2">
    <name type="scientific">Candidatus Woesebacteria bacterium RIFCSPLOWO2_01_FULL_44_14</name>
    <dbReference type="NCBI Taxonomy" id="1802525"/>
    <lineage>
        <taxon>Bacteria</taxon>
        <taxon>Candidatus Woeseibacteriota</taxon>
    </lineage>
</organism>
<protein>
    <submittedName>
        <fullName evidence="1">Uncharacterized protein</fullName>
    </submittedName>
</protein>
<evidence type="ECO:0000313" key="2">
    <source>
        <dbReference type="Proteomes" id="UP000178429"/>
    </source>
</evidence>
<dbReference type="EMBL" id="MGHL01000018">
    <property type="protein sequence ID" value="OGM68767.1"/>
    <property type="molecule type" value="Genomic_DNA"/>
</dbReference>
<sequence length="593" mass="66739">MVNKAAEASLFDDASISLTSIIKRSNWDNVYGNMLGQIDNLERSARRFYSSNSEWKGMVETVVRGAAAKVALGGIQEKGIGATPEWLREHGYIGLDAIQSLRERVDQDYIYPVVGDAPELLVGDNLEKPIVQPGPQPADIIRQQQQLIDQLIQQALQNQITPAALREAMGQMNPEMLRQLYRKAERAMVQLPDAEVQLPTFLLAEDVPESLILEWQARVRLANACAYQRAAPSFKDLFPNKPAQEITNAQTEALLNKEGVLEAKSLVTIILRDNRSLRDVLLGGDNVYQTEKLLIAGGVASEVARSYSGEIARNLPVGDSVYAFKEGRHFEAFLKSLSYWLIKNRNLSLEDASECASIAWNLSYLAGEPFYYDSAVFQDEKVGRASPTVTQFKSLPAWMMYHPLERLDTKVVKSGNAWGILGPWAYNRYKRSGGRWSPYDANLLPKLLLENAFSHPKHSVDGNDEKFSDIFYTNGTALIRNPKLSREQLRKPEFSGMGEGIFSAHQFLQVSSAITVFSVINKPSEFDKNWVALSDAYRDLEVDLHYRENILKGLYGLDPKKNKFEPRSGILEYGTGYRAFREAVLKYDPNHFN</sequence>
<proteinExistence type="predicted"/>
<evidence type="ECO:0000313" key="1">
    <source>
        <dbReference type="EMBL" id="OGM68767.1"/>
    </source>
</evidence>
<dbReference type="Proteomes" id="UP000178429">
    <property type="component" value="Unassembled WGS sequence"/>
</dbReference>
<dbReference type="AlphaFoldDB" id="A0A1F8BXH2"/>
<reference evidence="1 2" key="1">
    <citation type="journal article" date="2016" name="Nat. Commun.">
        <title>Thousands of microbial genomes shed light on interconnected biogeochemical processes in an aquifer system.</title>
        <authorList>
            <person name="Anantharaman K."/>
            <person name="Brown C.T."/>
            <person name="Hug L.A."/>
            <person name="Sharon I."/>
            <person name="Castelle C.J."/>
            <person name="Probst A.J."/>
            <person name="Thomas B.C."/>
            <person name="Singh A."/>
            <person name="Wilkins M.J."/>
            <person name="Karaoz U."/>
            <person name="Brodie E.L."/>
            <person name="Williams K.H."/>
            <person name="Hubbard S.S."/>
            <person name="Banfield J.F."/>
        </authorList>
    </citation>
    <scope>NUCLEOTIDE SEQUENCE [LARGE SCALE GENOMIC DNA]</scope>
</reference>
<name>A0A1F8BXH2_9BACT</name>